<dbReference type="OrthoDB" id="2220692at2759"/>
<sequence length="392" mass="44508">MEEIQWWKKFVTIKNGFPVHRIHLTNPKTSAYVDASDTGWGVASTSSSLQDFGRWKTIRDSNRSSLQQTHNTSIVQAYTWSNKHNSRQTQQENDPAVRGSITKQNISNNSKEMGTINDQCIHNESQQEIEYILEPTPRPGSFSTRCFQPTMAYDRSLPQSILETDIKSLTINETSKDKESSIDYTVLAHSIQVPDADEDETTTETNVFPSEEMGNDRLTSLNDLRSAMASVYKIIHPQNPALANQQLITAFFKAKRRPEIRIPSVQQLETWDLDIMTSYYGTNKIRFRKTPTPRILNTECYLTISRTKRSTERSAPNRDTLPKDHTAFLAYIDDPAKVKTASPTTVENWGKYHMENADIDTSVYKAHSVQSASCTKAVQNGHSIQSIKQHAN</sequence>
<evidence type="ECO:0000256" key="1">
    <source>
        <dbReference type="SAM" id="MobiDB-lite"/>
    </source>
</evidence>
<gene>
    <name evidence="2" type="ORF">G6F64_001944</name>
</gene>
<dbReference type="AlphaFoldDB" id="A0A9P6XHA7"/>
<name>A0A9P6XHA7_RHIOR</name>
<proteinExistence type="predicted"/>
<evidence type="ECO:0000313" key="3">
    <source>
        <dbReference type="Proteomes" id="UP000716291"/>
    </source>
</evidence>
<protein>
    <submittedName>
        <fullName evidence="2">Uncharacterized protein</fullName>
    </submittedName>
</protein>
<dbReference type="Proteomes" id="UP000716291">
    <property type="component" value="Unassembled WGS sequence"/>
</dbReference>
<evidence type="ECO:0000313" key="2">
    <source>
        <dbReference type="EMBL" id="KAG1313813.1"/>
    </source>
</evidence>
<organism evidence="2 3">
    <name type="scientific">Rhizopus oryzae</name>
    <name type="common">Mucormycosis agent</name>
    <name type="synonym">Rhizopus arrhizus var. delemar</name>
    <dbReference type="NCBI Taxonomy" id="64495"/>
    <lineage>
        <taxon>Eukaryota</taxon>
        <taxon>Fungi</taxon>
        <taxon>Fungi incertae sedis</taxon>
        <taxon>Mucoromycota</taxon>
        <taxon>Mucoromycotina</taxon>
        <taxon>Mucoromycetes</taxon>
        <taxon>Mucorales</taxon>
        <taxon>Mucorineae</taxon>
        <taxon>Rhizopodaceae</taxon>
        <taxon>Rhizopus</taxon>
    </lineage>
</organism>
<feature type="region of interest" description="Disordered" evidence="1">
    <location>
        <begin position="81"/>
        <end position="112"/>
    </location>
</feature>
<keyword evidence="3" id="KW-1185">Reference proteome</keyword>
<accession>A0A9P6XHA7</accession>
<reference evidence="2" key="1">
    <citation type="journal article" date="2020" name="Microb. Genom.">
        <title>Genetic diversity of clinical and environmental Mucorales isolates obtained from an investigation of mucormycosis cases among solid organ transplant recipients.</title>
        <authorList>
            <person name="Nguyen M.H."/>
            <person name="Kaul D."/>
            <person name="Muto C."/>
            <person name="Cheng S.J."/>
            <person name="Richter R.A."/>
            <person name="Bruno V.M."/>
            <person name="Liu G."/>
            <person name="Beyhan S."/>
            <person name="Sundermann A.J."/>
            <person name="Mounaud S."/>
            <person name="Pasculle A.W."/>
            <person name="Nierman W.C."/>
            <person name="Driscoll E."/>
            <person name="Cumbie R."/>
            <person name="Clancy C.J."/>
            <person name="Dupont C.L."/>
        </authorList>
    </citation>
    <scope>NUCLEOTIDE SEQUENCE</scope>
    <source>
        <strain evidence="2">GL11</strain>
    </source>
</reference>
<comment type="caution">
    <text evidence="2">The sequence shown here is derived from an EMBL/GenBank/DDBJ whole genome shotgun (WGS) entry which is preliminary data.</text>
</comment>
<dbReference type="EMBL" id="JAANQT010000160">
    <property type="protein sequence ID" value="KAG1313813.1"/>
    <property type="molecule type" value="Genomic_DNA"/>
</dbReference>
<feature type="compositionally biased region" description="Polar residues" evidence="1">
    <location>
        <begin position="81"/>
        <end position="93"/>
    </location>
</feature>
<feature type="compositionally biased region" description="Polar residues" evidence="1">
    <location>
        <begin position="101"/>
        <end position="112"/>
    </location>
</feature>